<comment type="caution">
    <text evidence="1">The sequence shown here is derived from an EMBL/GenBank/DDBJ whole genome shotgun (WGS) entry which is preliminary data.</text>
</comment>
<sequence length="61" mass="7251">MKIFVYGMLIDKASLDRCAGKPVITQPEYAMLRGFTRVYIYLRGARVFTRPRWPRLPMRRS</sequence>
<dbReference type="AlphaFoldDB" id="A0A840VCD8"/>
<evidence type="ECO:0008006" key="3">
    <source>
        <dbReference type="Google" id="ProtNLM"/>
    </source>
</evidence>
<organism evidence="1 2">
    <name type="scientific">Acidocella aromatica</name>
    <dbReference type="NCBI Taxonomy" id="1303579"/>
    <lineage>
        <taxon>Bacteria</taxon>
        <taxon>Pseudomonadati</taxon>
        <taxon>Pseudomonadota</taxon>
        <taxon>Alphaproteobacteria</taxon>
        <taxon>Acetobacterales</taxon>
        <taxon>Acidocellaceae</taxon>
        <taxon>Acidocella</taxon>
    </lineage>
</organism>
<accession>A0A840VCD8</accession>
<dbReference type="EMBL" id="JACHFJ010000002">
    <property type="protein sequence ID" value="MBB5372517.1"/>
    <property type="molecule type" value="Genomic_DNA"/>
</dbReference>
<protein>
    <recommendedName>
        <fullName evidence="3">Gamma-glutamylcyclotransferase AIG2-like domain-containing protein</fullName>
    </recommendedName>
</protein>
<gene>
    <name evidence="1" type="ORF">HNP71_000755</name>
</gene>
<dbReference type="Proteomes" id="UP000553706">
    <property type="component" value="Unassembled WGS sequence"/>
</dbReference>
<evidence type="ECO:0000313" key="2">
    <source>
        <dbReference type="Proteomes" id="UP000553706"/>
    </source>
</evidence>
<reference evidence="1 2" key="1">
    <citation type="submission" date="2020-08" db="EMBL/GenBank/DDBJ databases">
        <title>Genomic Encyclopedia of Type Strains, Phase IV (KMG-IV): sequencing the most valuable type-strain genomes for metagenomic binning, comparative biology and taxonomic classification.</title>
        <authorList>
            <person name="Goeker M."/>
        </authorList>
    </citation>
    <scope>NUCLEOTIDE SEQUENCE [LARGE SCALE GENOMIC DNA]</scope>
    <source>
        <strain evidence="1 2">DSM 27026</strain>
    </source>
</reference>
<proteinExistence type="predicted"/>
<evidence type="ECO:0000313" key="1">
    <source>
        <dbReference type="EMBL" id="MBB5372517.1"/>
    </source>
</evidence>
<dbReference type="RefSeq" id="WP_183265536.1">
    <property type="nucleotide sequence ID" value="NZ_JACHFJ010000002.1"/>
</dbReference>
<name>A0A840VCD8_9PROT</name>
<keyword evidence="2" id="KW-1185">Reference proteome</keyword>